<accession>A0A381RKY2</accession>
<dbReference type="EMBL" id="UINC01002065">
    <property type="protein sequence ID" value="SUZ92510.1"/>
    <property type="molecule type" value="Genomic_DNA"/>
</dbReference>
<proteinExistence type="predicted"/>
<dbReference type="AlphaFoldDB" id="A0A381RKY2"/>
<organism evidence="2">
    <name type="scientific">marine metagenome</name>
    <dbReference type="NCBI Taxonomy" id="408172"/>
    <lineage>
        <taxon>unclassified sequences</taxon>
        <taxon>metagenomes</taxon>
        <taxon>ecological metagenomes</taxon>
    </lineage>
</organism>
<dbReference type="Pfam" id="PF01425">
    <property type="entry name" value="Amidase"/>
    <property type="match status" value="1"/>
</dbReference>
<evidence type="ECO:0000313" key="2">
    <source>
        <dbReference type="EMBL" id="SUZ92510.1"/>
    </source>
</evidence>
<dbReference type="PANTHER" id="PTHR11895">
    <property type="entry name" value="TRANSAMIDASE"/>
    <property type="match status" value="1"/>
</dbReference>
<gene>
    <name evidence="2" type="ORF">METZ01_LOCUS45364</name>
</gene>
<dbReference type="InterPro" id="IPR023631">
    <property type="entry name" value="Amidase_dom"/>
</dbReference>
<sequence>MAETPLHFKTIVEMASLIKSKALSPVEVTEAALKRINQHDPLYKSYATVMTDQARASARAAEKAIATGNYLGALHGVPIAVKDLCFTKGVATMGATKALMDHVPDFDCTVVERLNAAGAVILGKLNLTEGAMAGYNPDFQVPVNPWGAHLWSGASSSGSGVATAAGLCYGSLGSDTGGSIRFPSAACGIVGLKPTWGRVSRYGVLALAESLDHIGPMVRCSADAGIMLQAIAGLDTNDPTSLPDPVSDMLEGIEQGVRGLRIGLDEKYISENTDPELVASVLAGIRTLEGLGAEITPIKMPDISGYMEAWGVLCSSEALAAHEETYPSRRDDYGPWFQAWLDNGARITGAEYAKANNVRSACRGLLNDIFQDVDIICCPAMTAPPFPITLEEMYGPTFLLDDPNWGRFTVPYDFSGSPSISVPCGKNSEGLPLTIQFVGKHLSEPLLCRIGHTFERTTDREALRPDID</sequence>
<dbReference type="GO" id="GO:0003824">
    <property type="term" value="F:catalytic activity"/>
    <property type="evidence" value="ECO:0007669"/>
    <property type="project" value="InterPro"/>
</dbReference>
<evidence type="ECO:0000259" key="1">
    <source>
        <dbReference type="Pfam" id="PF01425"/>
    </source>
</evidence>
<dbReference type="PANTHER" id="PTHR11895:SF176">
    <property type="entry name" value="AMIDASE AMID-RELATED"/>
    <property type="match status" value="1"/>
</dbReference>
<protein>
    <recommendedName>
        <fullName evidence="1">Amidase domain-containing protein</fullName>
    </recommendedName>
</protein>
<dbReference type="Gene3D" id="3.90.1300.10">
    <property type="entry name" value="Amidase signature (AS) domain"/>
    <property type="match status" value="1"/>
</dbReference>
<dbReference type="InterPro" id="IPR020556">
    <property type="entry name" value="Amidase_CS"/>
</dbReference>
<dbReference type="InterPro" id="IPR000120">
    <property type="entry name" value="Amidase"/>
</dbReference>
<dbReference type="PROSITE" id="PS00571">
    <property type="entry name" value="AMIDASES"/>
    <property type="match status" value="1"/>
</dbReference>
<dbReference type="InterPro" id="IPR036928">
    <property type="entry name" value="AS_sf"/>
</dbReference>
<reference evidence="2" key="1">
    <citation type="submission" date="2018-05" db="EMBL/GenBank/DDBJ databases">
        <authorList>
            <person name="Lanie J.A."/>
            <person name="Ng W.-L."/>
            <person name="Kazmierczak K.M."/>
            <person name="Andrzejewski T.M."/>
            <person name="Davidsen T.M."/>
            <person name="Wayne K.J."/>
            <person name="Tettelin H."/>
            <person name="Glass J.I."/>
            <person name="Rusch D."/>
            <person name="Podicherti R."/>
            <person name="Tsui H.-C.T."/>
            <person name="Winkler M.E."/>
        </authorList>
    </citation>
    <scope>NUCLEOTIDE SEQUENCE</scope>
</reference>
<name>A0A381RKY2_9ZZZZ</name>
<feature type="domain" description="Amidase" evidence="1">
    <location>
        <begin position="27"/>
        <end position="448"/>
    </location>
</feature>
<dbReference type="SUPFAM" id="SSF75304">
    <property type="entry name" value="Amidase signature (AS) enzymes"/>
    <property type="match status" value="1"/>
</dbReference>